<dbReference type="EMBL" id="KE148149">
    <property type="protein sequence ID" value="EPE08041.1"/>
    <property type="molecule type" value="Genomic_DNA"/>
</dbReference>
<protein>
    <recommendedName>
        <fullName evidence="2">DUF7136 domain-containing protein</fullName>
    </recommendedName>
</protein>
<feature type="domain" description="DUF7136" evidence="2">
    <location>
        <begin position="56"/>
        <end position="265"/>
    </location>
</feature>
<gene>
    <name evidence="3" type="ORF">F503_00824</name>
</gene>
<dbReference type="InterPro" id="IPR055560">
    <property type="entry name" value="DUF7136"/>
</dbReference>
<organism evidence="3 4">
    <name type="scientific">Ophiostoma piceae (strain UAMH 11346)</name>
    <name type="common">Sap stain fungus</name>
    <dbReference type="NCBI Taxonomy" id="1262450"/>
    <lineage>
        <taxon>Eukaryota</taxon>
        <taxon>Fungi</taxon>
        <taxon>Dikarya</taxon>
        <taxon>Ascomycota</taxon>
        <taxon>Pezizomycotina</taxon>
        <taxon>Sordariomycetes</taxon>
        <taxon>Sordariomycetidae</taxon>
        <taxon>Ophiostomatales</taxon>
        <taxon>Ophiostomataceae</taxon>
        <taxon>Ophiostoma</taxon>
    </lineage>
</organism>
<reference evidence="3 4" key="1">
    <citation type="journal article" date="2013" name="BMC Genomics">
        <title>The genome and transcriptome of the pine saprophyte Ophiostoma piceae, and a comparison with the bark beetle-associated pine pathogen Grosmannia clavigera.</title>
        <authorList>
            <person name="Haridas S."/>
            <person name="Wang Y."/>
            <person name="Lim L."/>
            <person name="Massoumi Alamouti S."/>
            <person name="Jackman S."/>
            <person name="Docking R."/>
            <person name="Robertson G."/>
            <person name="Birol I."/>
            <person name="Bohlmann J."/>
            <person name="Breuil C."/>
        </authorList>
    </citation>
    <scope>NUCLEOTIDE SEQUENCE [LARGE SCALE GENOMIC DNA]</scope>
    <source>
        <strain evidence="3 4">UAMH 11346</strain>
    </source>
</reference>
<sequence>MFITLFLSSALVLTSGAAAISSTPLQTSAPASTSTDNRPTTTVYTSDPTSLYNYPTEVPFALVFPLNDTYAPSNGTLPIVFRVPRNTIVDLIAFYVRYTISAVDGDYWGTGDIKWNVSDSSTRSTSHADSDDYYGYGFTPDLDGTTGQYHLRAEIYGRTCTPNKSSSFYITEGNYLADVHSFFTFADGGLAPVLRDESTINTCNPNMKCSYVFPVPAVNQQGFDGYDYFCAEIDNGVGVYQDIPDCAHTIAAADASSISSVLYRSTAGYTRVPTSTPSSAATSMSTPGVLALLAAVVSVSILVVQ</sequence>
<dbReference type="AlphaFoldDB" id="S3C7X1"/>
<feature type="chain" id="PRO_5004518484" description="DUF7136 domain-containing protein" evidence="1">
    <location>
        <begin position="20"/>
        <end position="305"/>
    </location>
</feature>
<feature type="signal peptide" evidence="1">
    <location>
        <begin position="1"/>
        <end position="19"/>
    </location>
</feature>
<dbReference type="Pfam" id="PF23584">
    <property type="entry name" value="DUF7136"/>
    <property type="match status" value="1"/>
</dbReference>
<keyword evidence="1" id="KW-0732">Signal</keyword>
<evidence type="ECO:0000259" key="2">
    <source>
        <dbReference type="Pfam" id="PF23584"/>
    </source>
</evidence>
<dbReference type="HOGENOM" id="CLU_912461_0_0_1"/>
<dbReference type="OrthoDB" id="4490227at2759"/>
<evidence type="ECO:0000256" key="1">
    <source>
        <dbReference type="SAM" id="SignalP"/>
    </source>
</evidence>
<keyword evidence="4" id="KW-1185">Reference proteome</keyword>
<evidence type="ECO:0000313" key="4">
    <source>
        <dbReference type="Proteomes" id="UP000016923"/>
    </source>
</evidence>
<dbReference type="VEuPathDB" id="FungiDB:F503_00824"/>
<name>S3C7X1_OPHP1</name>
<accession>S3C7X1</accession>
<evidence type="ECO:0000313" key="3">
    <source>
        <dbReference type="EMBL" id="EPE08041.1"/>
    </source>
</evidence>
<dbReference type="Proteomes" id="UP000016923">
    <property type="component" value="Unassembled WGS sequence"/>
</dbReference>
<proteinExistence type="predicted"/>